<dbReference type="RefSeq" id="WP_268060124.1">
    <property type="nucleotide sequence ID" value="NZ_JAPQFJ010000003.1"/>
</dbReference>
<dbReference type="InterPro" id="IPR018680">
    <property type="entry name" value="DUF2164"/>
</dbReference>
<protein>
    <submittedName>
        <fullName evidence="1">DUF2164 domain-containing protein</fullName>
    </submittedName>
</protein>
<comment type="caution">
    <text evidence="1">The sequence shown here is derived from an EMBL/GenBank/DDBJ whole genome shotgun (WGS) entry which is preliminary data.</text>
</comment>
<proteinExistence type="predicted"/>
<keyword evidence="2" id="KW-1185">Reference proteome</keyword>
<evidence type="ECO:0000313" key="1">
    <source>
        <dbReference type="EMBL" id="MCY6957730.1"/>
    </source>
</evidence>
<sequence>MNNNIKLSKEKREAMILEIKSYFENERDEELGDLASGLILDFIIEKIAPEFYNQGIYDVYAYMNDRIEDVLGLQKY</sequence>
<organism evidence="1 2">
    <name type="scientific">Clostridium brassicae</name>
    <dbReference type="NCBI Taxonomy" id="2999072"/>
    <lineage>
        <taxon>Bacteria</taxon>
        <taxon>Bacillati</taxon>
        <taxon>Bacillota</taxon>
        <taxon>Clostridia</taxon>
        <taxon>Eubacteriales</taxon>
        <taxon>Clostridiaceae</taxon>
        <taxon>Clostridium</taxon>
    </lineage>
</organism>
<evidence type="ECO:0000313" key="2">
    <source>
        <dbReference type="Proteomes" id="UP001144612"/>
    </source>
</evidence>
<gene>
    <name evidence="1" type="ORF">OW729_03810</name>
</gene>
<reference evidence="1" key="1">
    <citation type="submission" date="2022-12" db="EMBL/GenBank/DDBJ databases">
        <title>Clostridium sp. nov., isolated from industrial wastewater.</title>
        <authorList>
            <person name="Jiayan W."/>
        </authorList>
    </citation>
    <scope>NUCLEOTIDE SEQUENCE</scope>
    <source>
        <strain evidence="1">ZC22-4</strain>
    </source>
</reference>
<dbReference type="Pfam" id="PF09932">
    <property type="entry name" value="DUF2164"/>
    <property type="match status" value="1"/>
</dbReference>
<dbReference type="EMBL" id="JAPQFJ010000003">
    <property type="protein sequence ID" value="MCY6957730.1"/>
    <property type="molecule type" value="Genomic_DNA"/>
</dbReference>
<name>A0ABT4D610_9CLOT</name>
<dbReference type="Proteomes" id="UP001144612">
    <property type="component" value="Unassembled WGS sequence"/>
</dbReference>
<accession>A0ABT4D610</accession>